<dbReference type="EMBL" id="OX451737">
    <property type="protein sequence ID" value="CAI8599660.1"/>
    <property type="molecule type" value="Genomic_DNA"/>
</dbReference>
<evidence type="ECO:0000313" key="3">
    <source>
        <dbReference type="Proteomes" id="UP001157006"/>
    </source>
</evidence>
<feature type="domain" description="Agenet" evidence="1">
    <location>
        <begin position="1"/>
        <end position="66"/>
    </location>
</feature>
<protein>
    <recommendedName>
        <fullName evidence="1">Agenet domain-containing protein</fullName>
    </recommendedName>
</protein>
<dbReference type="Proteomes" id="UP001157006">
    <property type="component" value="Chromosome 2"/>
</dbReference>
<accession>A0AAV0ZLW8</accession>
<reference evidence="2 3" key="1">
    <citation type="submission" date="2023-01" db="EMBL/GenBank/DDBJ databases">
        <authorList>
            <person name="Kreplak J."/>
        </authorList>
    </citation>
    <scope>NUCLEOTIDE SEQUENCE [LARGE SCALE GENOMIC DNA]</scope>
</reference>
<gene>
    <name evidence="2" type="ORF">VFH_II185520</name>
</gene>
<proteinExistence type="predicted"/>
<dbReference type="InterPro" id="IPR008395">
    <property type="entry name" value="Agenet-like_dom"/>
</dbReference>
<dbReference type="InterPro" id="IPR014002">
    <property type="entry name" value="Agenet_dom_plant"/>
</dbReference>
<organism evidence="2 3">
    <name type="scientific">Vicia faba</name>
    <name type="common">Broad bean</name>
    <name type="synonym">Faba vulgaris</name>
    <dbReference type="NCBI Taxonomy" id="3906"/>
    <lineage>
        <taxon>Eukaryota</taxon>
        <taxon>Viridiplantae</taxon>
        <taxon>Streptophyta</taxon>
        <taxon>Embryophyta</taxon>
        <taxon>Tracheophyta</taxon>
        <taxon>Spermatophyta</taxon>
        <taxon>Magnoliopsida</taxon>
        <taxon>eudicotyledons</taxon>
        <taxon>Gunneridae</taxon>
        <taxon>Pentapetalae</taxon>
        <taxon>rosids</taxon>
        <taxon>fabids</taxon>
        <taxon>Fabales</taxon>
        <taxon>Fabaceae</taxon>
        <taxon>Papilionoideae</taxon>
        <taxon>50 kb inversion clade</taxon>
        <taxon>NPAAA clade</taxon>
        <taxon>Hologalegina</taxon>
        <taxon>IRL clade</taxon>
        <taxon>Fabeae</taxon>
        <taxon>Vicia</taxon>
    </lineage>
</organism>
<keyword evidence="3" id="KW-1185">Reference proteome</keyword>
<sequence>MRLIKGSKVEILVNTSRLEVEWHGARITSGNGHTYNVKYDHSSANDKALSRRVPRKAIRPCPPAMKNIEGWKVNDAVEVWNDGCWKKATVLKCMTGEWYLVALHGSCTELKVPEIHMRMCQSWENGHWIISPKVPAKSRVMKFSRNLISNNYKVMPDVQQANNVCSLGLDDSCLHLPSPSTLKRACSHGSSHNEDYPRKRRTGVIMGESKRFKAVSTAPLMEKVDAISYPQNNMGEKYVHYSFTNSTNQLYGIGKKNPCNVKTIVEQDYSCSNVSSVGSCSVISGSANEFFGDTLAGPFQDDADSLCSNPEFPDVEDVDGFYGDMLANPCQSDDNTICSDTGSLDVEDVDVGCTFIPKEAVAEKIHRARIGGLHALLPMAKYDARCA</sequence>
<evidence type="ECO:0000259" key="1">
    <source>
        <dbReference type="SMART" id="SM00743"/>
    </source>
</evidence>
<name>A0AAV0ZLW8_VICFA</name>
<evidence type="ECO:0000313" key="2">
    <source>
        <dbReference type="EMBL" id="CAI8599660.1"/>
    </source>
</evidence>
<dbReference type="PANTHER" id="PTHR31917:SF163">
    <property type="entry name" value="AGENET DOMAIN PROTEIN"/>
    <property type="match status" value="1"/>
</dbReference>
<dbReference type="Pfam" id="PF05641">
    <property type="entry name" value="Agenet"/>
    <property type="match status" value="1"/>
</dbReference>
<feature type="domain" description="Agenet" evidence="1">
    <location>
        <begin position="69"/>
        <end position="125"/>
    </location>
</feature>
<dbReference type="SMART" id="SM00743">
    <property type="entry name" value="Agenet"/>
    <property type="match status" value="2"/>
</dbReference>
<dbReference type="PANTHER" id="PTHR31917">
    <property type="entry name" value="AGENET DOMAIN-CONTAINING PROTEIN-RELATED"/>
    <property type="match status" value="1"/>
</dbReference>
<dbReference type="AlphaFoldDB" id="A0AAV0ZLW8"/>